<feature type="binding site" evidence="2">
    <location>
        <position position="87"/>
    </location>
    <ligand>
        <name>substrate</name>
    </ligand>
</feature>
<dbReference type="OrthoDB" id="9770528at2"/>
<accession>A0A1B1Z8N8</accession>
<dbReference type="Proteomes" id="UP000077412">
    <property type="component" value="Chromosome"/>
</dbReference>
<name>A0A1B1Z8N8_9BACL</name>
<dbReference type="AlphaFoldDB" id="A0A1B1Z8N8"/>
<dbReference type="GO" id="GO:0052689">
    <property type="term" value="F:carboxylic ester hydrolase activity"/>
    <property type="evidence" value="ECO:0007669"/>
    <property type="project" value="TreeGrafter"/>
</dbReference>
<dbReference type="InterPro" id="IPR039069">
    <property type="entry name" value="CE7"/>
</dbReference>
<feature type="active site" description="Charge relay system" evidence="1">
    <location>
        <position position="290"/>
    </location>
</feature>
<dbReference type="SUPFAM" id="SSF53474">
    <property type="entry name" value="alpha/beta-Hydrolases"/>
    <property type="match status" value="1"/>
</dbReference>
<keyword evidence="5" id="KW-1185">Reference proteome</keyword>
<dbReference type="GO" id="GO:0005976">
    <property type="term" value="P:polysaccharide metabolic process"/>
    <property type="evidence" value="ECO:0007669"/>
    <property type="project" value="TreeGrafter"/>
</dbReference>
<evidence type="ECO:0000256" key="1">
    <source>
        <dbReference type="PIRSR" id="PIRSR639069-1"/>
    </source>
</evidence>
<dbReference type="KEGG" id="far:ABE41_017465"/>
<reference evidence="4 5" key="1">
    <citation type="submission" date="2016-08" db="EMBL/GenBank/DDBJ databases">
        <title>Complete genome sequence of Fictibacillus arsenicus G25-54, a strain with toxicity to nematodes and a potential arsenic-resistance activity.</title>
        <authorList>
            <person name="Zheng Z."/>
        </authorList>
    </citation>
    <scope>NUCLEOTIDE SEQUENCE [LARGE SCALE GENOMIC DNA]</scope>
    <source>
        <strain evidence="4 5">G25-54</strain>
    </source>
</reference>
<dbReference type="RefSeq" id="WP_066293136.1">
    <property type="nucleotide sequence ID" value="NZ_CP016761.1"/>
</dbReference>
<evidence type="ECO:0000259" key="3">
    <source>
        <dbReference type="Pfam" id="PF05448"/>
    </source>
</evidence>
<dbReference type="InterPro" id="IPR008391">
    <property type="entry name" value="AXE1_dom"/>
</dbReference>
<dbReference type="EMBL" id="CP016761">
    <property type="protein sequence ID" value="ANX13802.1"/>
    <property type="molecule type" value="Genomic_DNA"/>
</dbReference>
<feature type="domain" description="Acetyl xylan esterase" evidence="3">
    <location>
        <begin position="4"/>
        <end position="294"/>
    </location>
</feature>
<dbReference type="STRING" id="255247.ABE41_017465"/>
<gene>
    <name evidence="4" type="ORF">ABE41_017465</name>
</gene>
<evidence type="ECO:0000256" key="2">
    <source>
        <dbReference type="PIRSR" id="PIRSR639069-2"/>
    </source>
</evidence>
<feature type="active site" description="Nucleophile" evidence="1">
    <location>
        <position position="175"/>
    </location>
</feature>
<proteinExistence type="predicted"/>
<sequence>MIDELWKDYVPESTRESDFDAFWEETKLESKKQPLEVRLTDIPYPISSIHAQKLTFNGFNGTDIAGFYLKPDSVKENLPCLLVLHGYGGNKGSIANYAKYLMMGYAVVALDTRGHGESANGSYPAGGTGSWVTQGILDPRTYYYRHVYMDVIRAMDVIETLPELDHERIVIYGASMGGGIALAVAGLDNRASFVIADVPNMCDLPLAIQLKMEGSLVSVEQFLRQYPNQLKQVFKTLSYFDNKNLVENINCPVRFSAGGKDSICPPQTIYGVYNLITTEKDIIYYPFSGHDLPGSISHTDHLITMLSEYVTERVTES</sequence>
<protein>
    <recommendedName>
        <fullName evidence="3">Acetyl xylan esterase domain-containing protein</fullName>
    </recommendedName>
</protein>
<dbReference type="PANTHER" id="PTHR40111:SF1">
    <property type="entry name" value="CEPHALOSPORIN-C DEACETYLASE"/>
    <property type="match status" value="1"/>
</dbReference>
<organism evidence="4 5">
    <name type="scientific">Fictibacillus arsenicus</name>
    <dbReference type="NCBI Taxonomy" id="255247"/>
    <lineage>
        <taxon>Bacteria</taxon>
        <taxon>Bacillati</taxon>
        <taxon>Bacillota</taxon>
        <taxon>Bacilli</taxon>
        <taxon>Bacillales</taxon>
        <taxon>Fictibacillaceae</taxon>
        <taxon>Fictibacillus</taxon>
    </lineage>
</organism>
<evidence type="ECO:0000313" key="5">
    <source>
        <dbReference type="Proteomes" id="UP000077412"/>
    </source>
</evidence>
<feature type="active site" description="Charge relay system" evidence="1">
    <location>
        <position position="261"/>
    </location>
</feature>
<dbReference type="PANTHER" id="PTHR40111">
    <property type="entry name" value="CEPHALOSPORIN-C DEACETYLASE"/>
    <property type="match status" value="1"/>
</dbReference>
<dbReference type="InterPro" id="IPR029058">
    <property type="entry name" value="AB_hydrolase_fold"/>
</dbReference>
<dbReference type="Pfam" id="PF05448">
    <property type="entry name" value="AXE1"/>
    <property type="match status" value="1"/>
</dbReference>
<evidence type="ECO:0000313" key="4">
    <source>
        <dbReference type="EMBL" id="ANX13802.1"/>
    </source>
</evidence>
<dbReference type="Gene3D" id="3.40.50.1820">
    <property type="entry name" value="alpha/beta hydrolase"/>
    <property type="match status" value="1"/>
</dbReference>